<dbReference type="RefSeq" id="WP_138731372.1">
    <property type="nucleotide sequence ID" value="NZ_SRMP02000043.1"/>
</dbReference>
<evidence type="ECO:0008006" key="3">
    <source>
        <dbReference type="Google" id="ProtNLM"/>
    </source>
</evidence>
<keyword evidence="2" id="KW-1185">Reference proteome</keyword>
<dbReference type="EMBL" id="SRMP02000043">
    <property type="protein sequence ID" value="MFN0293041.1"/>
    <property type="molecule type" value="Genomic_DNA"/>
</dbReference>
<sequence>MAKCYMCDEESTSVEHSPPKSFFPTDKRTNLITVPACKTHNEDTSKDDEYVRNIITMSIENNQTSIDHFFDKSLRSFQRSPGLTSAIRNSLKDVSFYKLNAKSFQLDRPRFDRVIRKIAYALFYKKYGYTWERLLAATTNQLKMEDMTNDHLGDLFETLSDDLNELKLKGENPLVFQYAFIDFGIDKNDKALFMLFYEGFPFWIIPDKTSNQNSFD</sequence>
<reference evidence="1 2" key="1">
    <citation type="submission" date="2024-12" db="EMBL/GenBank/DDBJ databases">
        <authorList>
            <person name="Hu S."/>
        </authorList>
    </citation>
    <scope>NUCLEOTIDE SEQUENCE [LARGE SCALE GENOMIC DNA]</scope>
    <source>
        <strain evidence="1 2">P-25</strain>
    </source>
</reference>
<organism evidence="1 2">
    <name type="scientific">Pedobacter helvus</name>
    <dbReference type="NCBI Taxonomy" id="2563444"/>
    <lineage>
        <taxon>Bacteria</taxon>
        <taxon>Pseudomonadati</taxon>
        <taxon>Bacteroidota</taxon>
        <taxon>Sphingobacteriia</taxon>
        <taxon>Sphingobacteriales</taxon>
        <taxon>Sphingobacteriaceae</taxon>
        <taxon>Pedobacter</taxon>
    </lineage>
</organism>
<proteinExistence type="predicted"/>
<dbReference type="Proteomes" id="UP001517367">
    <property type="component" value="Unassembled WGS sequence"/>
</dbReference>
<accession>A0ABW9JLD6</accession>
<gene>
    <name evidence="1" type="ORF">E5L68_016735</name>
</gene>
<evidence type="ECO:0000313" key="2">
    <source>
        <dbReference type="Proteomes" id="UP001517367"/>
    </source>
</evidence>
<evidence type="ECO:0000313" key="1">
    <source>
        <dbReference type="EMBL" id="MFN0293041.1"/>
    </source>
</evidence>
<comment type="caution">
    <text evidence="1">The sequence shown here is derived from an EMBL/GenBank/DDBJ whole genome shotgun (WGS) entry which is preliminary data.</text>
</comment>
<name>A0ABW9JLD6_9SPHI</name>
<protein>
    <recommendedName>
        <fullName evidence="3">HNH endonuclease</fullName>
    </recommendedName>
</protein>